<feature type="compositionally biased region" description="Basic and acidic residues" evidence="1">
    <location>
        <begin position="45"/>
        <end position="54"/>
    </location>
</feature>
<dbReference type="InterPro" id="IPR037126">
    <property type="entry name" value="PdaC/RsiV-like_sf"/>
</dbReference>
<evidence type="ECO:0000313" key="3">
    <source>
        <dbReference type="EMBL" id="KAF0801768.1"/>
    </source>
</evidence>
<dbReference type="PROSITE" id="PS51257">
    <property type="entry name" value="PROKAR_LIPOPROTEIN"/>
    <property type="match status" value="1"/>
</dbReference>
<dbReference type="InterPro" id="IPR021729">
    <property type="entry name" value="DUF3298"/>
</dbReference>
<proteinExistence type="predicted"/>
<dbReference type="Gene3D" id="3.30.565.40">
    <property type="entry name" value="Fervidobacterium nodosum Rt17-B1 like"/>
    <property type="match status" value="1"/>
</dbReference>
<feature type="region of interest" description="Disordered" evidence="1">
    <location>
        <begin position="17"/>
        <end position="78"/>
    </location>
</feature>
<keyword evidence="4" id="KW-1185">Reference proteome</keyword>
<dbReference type="RefSeq" id="WP_159661836.1">
    <property type="nucleotide sequence ID" value="NZ_AQPF01000096.1"/>
</dbReference>
<dbReference type="Gene3D" id="3.90.640.20">
    <property type="entry name" value="Heat-shock cognate protein, ATPase"/>
    <property type="match status" value="1"/>
</dbReference>
<gene>
    <name evidence="3" type="ORF">A6D6_04250</name>
</gene>
<evidence type="ECO:0000256" key="1">
    <source>
        <dbReference type="SAM" id="MobiDB-lite"/>
    </source>
</evidence>
<feature type="domain" description="DUF3298" evidence="2">
    <location>
        <begin position="190"/>
        <end position="266"/>
    </location>
</feature>
<feature type="compositionally biased region" description="Basic and acidic residues" evidence="1">
    <location>
        <begin position="22"/>
        <end position="34"/>
    </location>
</feature>
<protein>
    <recommendedName>
        <fullName evidence="2">DUF3298 domain-containing protein</fullName>
    </recommendedName>
</protein>
<dbReference type="EMBL" id="AQPF01000096">
    <property type="protein sequence ID" value="KAF0801768.1"/>
    <property type="molecule type" value="Genomic_DNA"/>
</dbReference>
<dbReference type="Proteomes" id="UP000771797">
    <property type="component" value="Unassembled WGS sequence"/>
</dbReference>
<evidence type="ECO:0000313" key="4">
    <source>
        <dbReference type="Proteomes" id="UP000771797"/>
    </source>
</evidence>
<dbReference type="Pfam" id="PF11738">
    <property type="entry name" value="DUF3298"/>
    <property type="match status" value="1"/>
</dbReference>
<sequence>MRLLLSSLMFTLFLTGCGDSDAPARPDQTTRQDAQETTSAPPDKQPADPADHGGDTPLVSKPQTLERKSEPCPEDPCSSVTLQWLTFPEDPALTEALENSLIHQLSNGEDEGVSSLAEVADRFLADARKAEVADSSIGWELTSKVAVGGEWRDIANLQLETYEFTGGAHGMPVLQLLNWDRREHRRIELADILQPGKEEAFWAEAAKAHVRWLEQEAQADDEFRDNWPFQQTGDFDMTYDGVELHYNVYSIGPYAMGQPELTVPWNKLDGLIRERYLP</sequence>
<organism evidence="3 4">
    <name type="scientific">Alcanivorax xiamenensis</name>
    <dbReference type="NCBI Taxonomy" id="1177156"/>
    <lineage>
        <taxon>Bacteria</taxon>
        <taxon>Pseudomonadati</taxon>
        <taxon>Pseudomonadota</taxon>
        <taxon>Gammaproteobacteria</taxon>
        <taxon>Oceanospirillales</taxon>
        <taxon>Alcanivoracaceae</taxon>
        <taxon>Alcanivorax</taxon>
    </lineage>
</organism>
<comment type="caution">
    <text evidence="3">The sequence shown here is derived from an EMBL/GenBank/DDBJ whole genome shotgun (WGS) entry which is preliminary data.</text>
</comment>
<evidence type="ECO:0000259" key="2">
    <source>
        <dbReference type="Pfam" id="PF11738"/>
    </source>
</evidence>
<reference evidence="3 4" key="1">
    <citation type="submission" date="2012-09" db="EMBL/GenBank/DDBJ databases">
        <title>Genome Sequence of alkane-degrading Bacterium Alcanivorax sp. 6-D-6.</title>
        <authorList>
            <person name="Lai Q."/>
            <person name="Shao Z."/>
        </authorList>
    </citation>
    <scope>NUCLEOTIDE SEQUENCE [LARGE SCALE GENOMIC DNA]</scope>
    <source>
        <strain evidence="3 4">6-D-6</strain>
    </source>
</reference>
<name>A0ABQ6Y213_9GAMM</name>
<accession>A0ABQ6Y213</accession>